<dbReference type="GO" id="GO:0046872">
    <property type="term" value="F:metal ion binding"/>
    <property type="evidence" value="ECO:0007669"/>
    <property type="project" value="UniProtKB-KW"/>
</dbReference>
<keyword evidence="10" id="KW-0862">Zinc</keyword>
<evidence type="ECO:0000313" key="12">
    <source>
        <dbReference type="Proteomes" id="UP000237000"/>
    </source>
</evidence>
<organism evidence="11 12">
    <name type="scientific">Trema orientale</name>
    <name type="common">Charcoal tree</name>
    <name type="synonym">Celtis orientalis</name>
    <dbReference type="NCBI Taxonomy" id="63057"/>
    <lineage>
        <taxon>Eukaryota</taxon>
        <taxon>Viridiplantae</taxon>
        <taxon>Streptophyta</taxon>
        <taxon>Embryophyta</taxon>
        <taxon>Tracheophyta</taxon>
        <taxon>Spermatophyta</taxon>
        <taxon>Magnoliopsida</taxon>
        <taxon>eudicotyledons</taxon>
        <taxon>Gunneridae</taxon>
        <taxon>Pentapetalae</taxon>
        <taxon>rosids</taxon>
        <taxon>fabids</taxon>
        <taxon>Rosales</taxon>
        <taxon>Cannabaceae</taxon>
        <taxon>Trema</taxon>
    </lineage>
</organism>
<dbReference type="Proteomes" id="UP000237000">
    <property type="component" value="Unassembled WGS sequence"/>
</dbReference>
<sequence length="352" mass="38527">MARHEKNNMEIPILKSRARIAARLNYLCSQFFPAPGFGSLQQHLGCSASNNIVSSEDSDLMLCESIAAENLLKFTLLPRDKHGLDRSCVPSSMAPAESFDELHSEIPDIVAAVQHVSQLWRASVGSTGEISSTQDVKFMVEEPLLNEKILPSCLENIRIDDLEIVFLGTGSSQPSKYRNVSSIHINLFTKGGLLLDCGEGTLGQLKRRYGVDGADNAVRVLVVGPRQLKRYLDAYQRLEDLDMIFLDSWHTTEDSLNAFGGIVESNKGHSSTGDPINSDNGSNKITNGQMAQNLDSTLFARGSRVKSDWKKSSSPVDNAAIIKIVKKALGNSGLEALISFPTFTANRQLELC</sequence>
<evidence type="ECO:0000256" key="1">
    <source>
        <dbReference type="ARBA" id="ARBA00000402"/>
    </source>
</evidence>
<keyword evidence="9" id="KW-0378">Hydrolase</keyword>
<dbReference type="GO" id="GO:0005739">
    <property type="term" value="C:mitochondrion"/>
    <property type="evidence" value="ECO:0007669"/>
    <property type="project" value="TreeGrafter"/>
</dbReference>
<evidence type="ECO:0000256" key="6">
    <source>
        <dbReference type="ARBA" id="ARBA00022722"/>
    </source>
</evidence>
<keyword evidence="5" id="KW-0819">tRNA processing</keyword>
<dbReference type="InterPro" id="IPR036866">
    <property type="entry name" value="RibonucZ/Hydroxyglut_hydro"/>
</dbReference>
<comment type="cofactor">
    <cofactor evidence="2">
        <name>Zn(2+)</name>
        <dbReference type="ChEBI" id="CHEBI:29105"/>
    </cofactor>
</comment>
<name>A0A2P5ESS1_TREOI</name>
<dbReference type="PANTHER" id="PTHR12553">
    <property type="entry name" value="ZINC PHOSPHODIESTERASE ELAC PROTEIN 2"/>
    <property type="match status" value="1"/>
</dbReference>
<evidence type="ECO:0000313" key="11">
    <source>
        <dbReference type="EMBL" id="PON88591.1"/>
    </source>
</evidence>
<keyword evidence="6" id="KW-0540">Nuclease</keyword>
<evidence type="ECO:0000256" key="8">
    <source>
        <dbReference type="ARBA" id="ARBA00022759"/>
    </source>
</evidence>
<accession>A0A2P5ESS1</accession>
<keyword evidence="7" id="KW-0479">Metal-binding</keyword>
<dbReference type="AlphaFoldDB" id="A0A2P5ESS1"/>
<evidence type="ECO:0000256" key="2">
    <source>
        <dbReference type="ARBA" id="ARBA00001947"/>
    </source>
</evidence>
<dbReference type="EMBL" id="JXTC01000104">
    <property type="protein sequence ID" value="PON88591.1"/>
    <property type="molecule type" value="Genomic_DNA"/>
</dbReference>
<dbReference type="GO" id="GO:0042781">
    <property type="term" value="F:3'-tRNA processing endoribonuclease activity"/>
    <property type="evidence" value="ECO:0007669"/>
    <property type="project" value="UniProtKB-EC"/>
</dbReference>
<evidence type="ECO:0000256" key="5">
    <source>
        <dbReference type="ARBA" id="ARBA00022694"/>
    </source>
</evidence>
<proteinExistence type="inferred from homology"/>
<gene>
    <name evidence="11" type="ORF">TorRG33x02_156560</name>
</gene>
<evidence type="ECO:0000256" key="10">
    <source>
        <dbReference type="ARBA" id="ARBA00022833"/>
    </source>
</evidence>
<dbReference type="SUPFAM" id="SSF56281">
    <property type="entry name" value="Metallo-hydrolase/oxidoreductase"/>
    <property type="match status" value="1"/>
</dbReference>
<keyword evidence="8" id="KW-0255">Endonuclease</keyword>
<dbReference type="STRING" id="63057.A0A2P5ESS1"/>
<dbReference type="InParanoid" id="A0A2P5ESS1"/>
<evidence type="ECO:0000256" key="4">
    <source>
        <dbReference type="ARBA" id="ARBA00012477"/>
    </source>
</evidence>
<protein>
    <recommendedName>
        <fullName evidence="4">ribonuclease Z</fullName>
        <ecNumber evidence="4">3.1.26.11</ecNumber>
    </recommendedName>
</protein>
<comment type="catalytic activity">
    <reaction evidence="1">
        <text>Endonucleolytic cleavage of RNA, removing extra 3' nucleotides from tRNA precursor, generating 3' termini of tRNAs. A 3'-hydroxy group is left at the tRNA terminus and a 5'-phosphoryl group is left at the trailer molecule.</text>
        <dbReference type="EC" id="3.1.26.11"/>
    </reaction>
</comment>
<dbReference type="InterPro" id="IPR047151">
    <property type="entry name" value="RNZ2-like"/>
</dbReference>
<dbReference type="GO" id="GO:1990180">
    <property type="term" value="P:mitochondrial tRNA 3'-end processing"/>
    <property type="evidence" value="ECO:0007669"/>
    <property type="project" value="TreeGrafter"/>
</dbReference>
<evidence type="ECO:0000256" key="9">
    <source>
        <dbReference type="ARBA" id="ARBA00022801"/>
    </source>
</evidence>
<dbReference type="OrthoDB" id="527344at2759"/>
<keyword evidence="12" id="KW-1185">Reference proteome</keyword>
<reference evidence="12" key="1">
    <citation type="submission" date="2016-06" db="EMBL/GenBank/DDBJ databases">
        <title>Parallel loss of symbiosis genes in relatives of nitrogen-fixing non-legume Parasponia.</title>
        <authorList>
            <person name="Van Velzen R."/>
            <person name="Holmer R."/>
            <person name="Bu F."/>
            <person name="Rutten L."/>
            <person name="Van Zeijl A."/>
            <person name="Liu W."/>
            <person name="Santuari L."/>
            <person name="Cao Q."/>
            <person name="Sharma T."/>
            <person name="Shen D."/>
            <person name="Roswanjaya Y."/>
            <person name="Wardhani T."/>
            <person name="Kalhor M.S."/>
            <person name="Jansen J."/>
            <person name="Van den Hoogen J."/>
            <person name="Gungor B."/>
            <person name="Hartog M."/>
            <person name="Hontelez J."/>
            <person name="Verver J."/>
            <person name="Yang W.-C."/>
            <person name="Schijlen E."/>
            <person name="Repin R."/>
            <person name="Schilthuizen M."/>
            <person name="Schranz E."/>
            <person name="Heidstra R."/>
            <person name="Miyata K."/>
            <person name="Fedorova E."/>
            <person name="Kohlen W."/>
            <person name="Bisseling T."/>
            <person name="Smit S."/>
            <person name="Geurts R."/>
        </authorList>
    </citation>
    <scope>NUCLEOTIDE SEQUENCE [LARGE SCALE GENOMIC DNA]</scope>
    <source>
        <strain evidence="12">cv. RG33-2</strain>
    </source>
</reference>
<dbReference type="EC" id="3.1.26.11" evidence="4"/>
<comment type="similarity">
    <text evidence="3">Belongs to the RNase Z family.</text>
</comment>
<dbReference type="Gene3D" id="3.60.15.10">
    <property type="entry name" value="Ribonuclease Z/Hydroxyacylglutathione hydrolase-like"/>
    <property type="match status" value="1"/>
</dbReference>
<evidence type="ECO:0000256" key="3">
    <source>
        <dbReference type="ARBA" id="ARBA00007823"/>
    </source>
</evidence>
<dbReference type="PANTHER" id="PTHR12553:SF49">
    <property type="entry name" value="ZINC PHOSPHODIESTERASE ELAC PROTEIN 2"/>
    <property type="match status" value="1"/>
</dbReference>
<evidence type="ECO:0000256" key="7">
    <source>
        <dbReference type="ARBA" id="ARBA00022723"/>
    </source>
</evidence>
<comment type="caution">
    <text evidence="11">The sequence shown here is derived from an EMBL/GenBank/DDBJ whole genome shotgun (WGS) entry which is preliminary data.</text>
</comment>